<keyword evidence="1 5" id="KW-0238">DNA-binding</keyword>
<reference evidence="9" key="1">
    <citation type="submission" date="2016-12" db="EMBL/GenBank/DDBJ databases">
        <title>The genomes of Aspergillus section Nigri reveals drivers in fungal speciation.</title>
        <authorList>
            <consortium name="DOE Joint Genome Institute"/>
            <person name="Vesth T.C."/>
            <person name="Nybo J."/>
            <person name="Theobald S."/>
            <person name="Brandl J."/>
            <person name="Frisvad J.C."/>
            <person name="Nielsen K.F."/>
            <person name="Lyhne E.K."/>
            <person name="Kogle M.E."/>
            <person name="Kuo A."/>
            <person name="Riley R."/>
            <person name="Clum A."/>
            <person name="Nolan M."/>
            <person name="Lipzen A."/>
            <person name="Salamov A."/>
            <person name="Henrissat B."/>
            <person name="Wiebenga A."/>
            <person name="De vries R.P."/>
            <person name="Grigoriev I.V."/>
            <person name="Mortensen U.H."/>
            <person name="Andersen M.R."/>
            <person name="Baker S.E."/>
        </authorList>
    </citation>
    <scope>NUCLEOTIDE SEQUENCE</scope>
    <source>
        <strain evidence="9">IBT 28561</strain>
    </source>
</reference>
<protein>
    <submittedName>
        <fullName evidence="9">Homeobox and C2H2 transcription factor</fullName>
    </submittedName>
</protein>
<gene>
    <name evidence="9" type="ORF">P168DRAFT_324154</name>
</gene>
<dbReference type="AlphaFoldDB" id="A0A2I1DGY2"/>
<evidence type="ECO:0000259" key="8">
    <source>
        <dbReference type="PROSITE" id="PS50157"/>
    </source>
</evidence>
<evidence type="ECO:0000256" key="4">
    <source>
        <dbReference type="PROSITE-ProRule" id="PRU00042"/>
    </source>
</evidence>
<evidence type="ECO:0000256" key="6">
    <source>
        <dbReference type="SAM" id="MobiDB-lite"/>
    </source>
</evidence>
<feature type="domain" description="Homeobox" evidence="7">
    <location>
        <begin position="166"/>
        <end position="229"/>
    </location>
</feature>
<dbReference type="PANTHER" id="PTHR11850">
    <property type="entry name" value="HOMEOBOX PROTEIN TRANSCRIPTION FACTORS"/>
    <property type="match status" value="1"/>
</dbReference>
<comment type="caution">
    <text evidence="9">The sequence shown here is derived from an EMBL/GenBank/DDBJ whole genome shotgun (WGS) entry which is preliminary data.</text>
</comment>
<evidence type="ECO:0000259" key="7">
    <source>
        <dbReference type="PROSITE" id="PS50071"/>
    </source>
</evidence>
<feature type="region of interest" description="Disordered" evidence="6">
    <location>
        <begin position="289"/>
        <end position="333"/>
    </location>
</feature>
<dbReference type="PROSITE" id="PS00028">
    <property type="entry name" value="ZINC_FINGER_C2H2_1"/>
    <property type="match status" value="1"/>
</dbReference>
<keyword evidence="10" id="KW-1185">Reference proteome</keyword>
<dbReference type="RefSeq" id="XP_024697725.1">
    <property type="nucleotide sequence ID" value="XM_024840791.1"/>
</dbReference>
<keyword evidence="2 5" id="KW-0371">Homeobox</keyword>
<proteinExistence type="predicted"/>
<dbReference type="EMBL" id="MSFM01000001">
    <property type="protein sequence ID" value="PKY09131.1"/>
    <property type="molecule type" value="Genomic_DNA"/>
</dbReference>
<dbReference type="GO" id="GO:0008270">
    <property type="term" value="F:zinc ion binding"/>
    <property type="evidence" value="ECO:0007669"/>
    <property type="project" value="UniProtKB-KW"/>
</dbReference>
<keyword evidence="3 5" id="KW-0539">Nucleus</keyword>
<dbReference type="GeneID" id="36548315"/>
<keyword evidence="4" id="KW-0863">Zinc-finger</keyword>
<evidence type="ECO:0000313" key="10">
    <source>
        <dbReference type="Proteomes" id="UP000234254"/>
    </source>
</evidence>
<feature type="region of interest" description="Disordered" evidence="6">
    <location>
        <begin position="44"/>
        <end position="71"/>
    </location>
</feature>
<dbReference type="SMART" id="SM00355">
    <property type="entry name" value="ZnF_C2H2"/>
    <property type="match status" value="2"/>
</dbReference>
<dbReference type="PROSITE" id="PS50157">
    <property type="entry name" value="ZINC_FINGER_C2H2_2"/>
    <property type="match status" value="1"/>
</dbReference>
<feature type="domain" description="C2H2-type" evidence="8">
    <location>
        <begin position="390"/>
        <end position="418"/>
    </location>
</feature>
<dbReference type="Proteomes" id="UP000234254">
    <property type="component" value="Unassembled WGS sequence"/>
</dbReference>
<feature type="DNA-binding region" description="Homeobox" evidence="5">
    <location>
        <begin position="168"/>
        <end position="230"/>
    </location>
</feature>
<feature type="compositionally biased region" description="Polar residues" evidence="6">
    <location>
        <begin position="295"/>
        <end position="326"/>
    </location>
</feature>
<dbReference type="InterPro" id="IPR009057">
    <property type="entry name" value="Homeodomain-like_sf"/>
</dbReference>
<evidence type="ECO:0000256" key="1">
    <source>
        <dbReference type="ARBA" id="ARBA00023125"/>
    </source>
</evidence>
<dbReference type="Gene3D" id="1.10.10.60">
    <property type="entry name" value="Homeodomain-like"/>
    <property type="match status" value="1"/>
</dbReference>
<dbReference type="InterPro" id="IPR001356">
    <property type="entry name" value="HD"/>
</dbReference>
<dbReference type="PROSITE" id="PS50071">
    <property type="entry name" value="HOMEOBOX_2"/>
    <property type="match status" value="1"/>
</dbReference>
<dbReference type="OrthoDB" id="5399138at2759"/>
<dbReference type="SUPFAM" id="SSF46689">
    <property type="entry name" value="Homeodomain-like"/>
    <property type="match status" value="1"/>
</dbReference>
<comment type="subcellular location">
    <subcellularLocation>
        <location evidence="5">Nucleus</location>
    </subcellularLocation>
</comment>
<evidence type="ECO:0000256" key="5">
    <source>
        <dbReference type="PROSITE-ProRule" id="PRU00108"/>
    </source>
</evidence>
<organism evidence="9 10">
    <name type="scientific">Aspergillus campestris (strain IBT 28561)</name>
    <dbReference type="NCBI Taxonomy" id="1392248"/>
    <lineage>
        <taxon>Eukaryota</taxon>
        <taxon>Fungi</taxon>
        <taxon>Dikarya</taxon>
        <taxon>Ascomycota</taxon>
        <taxon>Pezizomycotina</taxon>
        <taxon>Eurotiomycetes</taxon>
        <taxon>Eurotiomycetidae</taxon>
        <taxon>Eurotiales</taxon>
        <taxon>Aspergillaceae</taxon>
        <taxon>Aspergillus</taxon>
        <taxon>Aspergillus subgen. Circumdati</taxon>
    </lineage>
</organism>
<evidence type="ECO:0000313" key="9">
    <source>
        <dbReference type="EMBL" id="PKY09131.1"/>
    </source>
</evidence>
<evidence type="ECO:0000256" key="2">
    <source>
        <dbReference type="ARBA" id="ARBA00023155"/>
    </source>
</evidence>
<accession>A0A2I1DGY2</accession>
<name>A0A2I1DGY2_ASPC2</name>
<dbReference type="GO" id="GO:0003677">
    <property type="term" value="F:DNA binding"/>
    <property type="evidence" value="ECO:0007669"/>
    <property type="project" value="UniProtKB-UniRule"/>
</dbReference>
<dbReference type="InterPro" id="IPR013087">
    <property type="entry name" value="Znf_C2H2_type"/>
</dbReference>
<evidence type="ECO:0000256" key="3">
    <source>
        <dbReference type="ARBA" id="ARBA00023242"/>
    </source>
</evidence>
<dbReference type="GO" id="GO:0005634">
    <property type="term" value="C:nucleus"/>
    <property type="evidence" value="ECO:0007669"/>
    <property type="project" value="UniProtKB-SubCell"/>
</dbReference>
<dbReference type="VEuPathDB" id="FungiDB:P168DRAFT_324154"/>
<dbReference type="InterPro" id="IPR008422">
    <property type="entry name" value="KN_HD"/>
</dbReference>
<keyword evidence="4" id="KW-0479">Metal-binding</keyword>
<dbReference type="CDD" id="cd00086">
    <property type="entry name" value="homeodomain"/>
    <property type="match status" value="1"/>
</dbReference>
<sequence>MEYFDFDEASHGFRGRDDDVASDHIEVDEDDNAAANNCTLALEQPLDFSNDPQEPPVAERDPQSTSHPTVDNRVYPMFRAKDSCDFCRNMGLDCFVATRGVMQKNGCTCCISLYRECSFNHAKAPGKFLDTLHPINENVDIPTGGLTGKKALKSLSGVAVPEDVDTRSRKSTSRLSREAVRILKDWLYEHKDHPYPSEQAKDELKERTGLKRIQVCNWLANARRRGKVRHAPRSSSPVPGAIDIPDQDKQRRDLTLMTPMERWKHSPPENEPAATTDILRALVNTSLDSVRERSSNTGHVRSYSRVTGSSNDSSHANSNMFHTPSVSSLETSRSATRSSASSLSLVSDFSHRSSLGSWGSMERKERRRRRKASAPINPFNQQKARSARIFQCTFCADSFQTKYDWQRHEKSLHLALEKWTCSPQGGIVHTDGASRCVFCMATNPDNAHLETHNFSNCQEKSLAERTFYRKDHLNQHLRLMHDVKFLPAMEKWRSNTCEIRSRCGFCAKELVTWKDRVDHLASHYKDGASIDQWQGDWGFDPKVQSLVENAMPPYLIGQERSSLDPYTTADSLSRPPGLKVPDDANCFERLQRQLTAFVHSQLAGNVIPTDRMIQDEARQIIYGTDDPWNQTCADNPVWLSVLKRDSGLTSLPKSDHIQFDNLGMRPPYASDHGLPRAPMETNFLARTFCSQPMFNSGPFSSGIHSPAALGTGQSSAAPSFPGSSSGSYVGGSGAVPVTHRAGLSADLGSSYSPGFSSESTPASGSADPLVQMGFEPAFLRRLEENYDGLQLEDLEGLTSEDNPVPGSECKTVKAAGKLPEPTPESIRISNSKQADSMVVDDPWEDPAQSMRYWG</sequence>
<dbReference type="GO" id="GO:0006355">
    <property type="term" value="P:regulation of DNA-templated transcription"/>
    <property type="evidence" value="ECO:0007669"/>
    <property type="project" value="InterPro"/>
</dbReference>
<dbReference type="SMART" id="SM00389">
    <property type="entry name" value="HOX"/>
    <property type="match status" value="1"/>
</dbReference>
<feature type="region of interest" description="Disordered" evidence="6">
    <location>
        <begin position="351"/>
        <end position="380"/>
    </location>
</feature>
<keyword evidence="4" id="KW-0862">Zinc</keyword>
<feature type="region of interest" description="Disordered" evidence="6">
    <location>
        <begin position="224"/>
        <end position="250"/>
    </location>
</feature>
<dbReference type="InterPro" id="IPR050224">
    <property type="entry name" value="TALE_homeobox"/>
</dbReference>
<dbReference type="Pfam" id="PF05920">
    <property type="entry name" value="Homeobox_KN"/>
    <property type="match status" value="1"/>
</dbReference>
<feature type="region of interest" description="Disordered" evidence="6">
    <location>
        <begin position="815"/>
        <end position="854"/>
    </location>
</feature>